<gene>
    <name evidence="3" type="ORF">GCM10025778_31180</name>
</gene>
<dbReference type="Proteomes" id="UP001501257">
    <property type="component" value="Unassembled WGS sequence"/>
</dbReference>
<feature type="transmembrane region" description="Helical" evidence="2">
    <location>
        <begin position="256"/>
        <end position="275"/>
    </location>
</feature>
<organism evidence="3 4">
    <name type="scientific">Paeniglutamicibacter antarcticus</name>
    <dbReference type="NCBI Taxonomy" id="494023"/>
    <lineage>
        <taxon>Bacteria</taxon>
        <taxon>Bacillati</taxon>
        <taxon>Actinomycetota</taxon>
        <taxon>Actinomycetes</taxon>
        <taxon>Micrococcales</taxon>
        <taxon>Micrococcaceae</taxon>
        <taxon>Paeniglutamicibacter</taxon>
    </lineage>
</organism>
<name>A0ABP9TUF1_9MICC</name>
<evidence type="ECO:0000313" key="4">
    <source>
        <dbReference type="Proteomes" id="UP001501257"/>
    </source>
</evidence>
<proteinExistence type="predicted"/>
<keyword evidence="2" id="KW-0812">Transmembrane</keyword>
<evidence type="ECO:0000256" key="1">
    <source>
        <dbReference type="SAM" id="MobiDB-lite"/>
    </source>
</evidence>
<evidence type="ECO:0008006" key="5">
    <source>
        <dbReference type="Google" id="ProtNLM"/>
    </source>
</evidence>
<evidence type="ECO:0000256" key="2">
    <source>
        <dbReference type="SAM" id="Phobius"/>
    </source>
</evidence>
<comment type="caution">
    <text evidence="3">The sequence shown here is derived from an EMBL/GenBank/DDBJ whole genome shotgun (WGS) entry which is preliminary data.</text>
</comment>
<feature type="region of interest" description="Disordered" evidence="1">
    <location>
        <begin position="393"/>
        <end position="417"/>
    </location>
</feature>
<keyword evidence="2" id="KW-1133">Transmembrane helix</keyword>
<keyword evidence="4" id="KW-1185">Reference proteome</keyword>
<evidence type="ECO:0000313" key="3">
    <source>
        <dbReference type="EMBL" id="GAA5228580.1"/>
    </source>
</evidence>
<keyword evidence="2" id="KW-0472">Membrane</keyword>
<reference evidence="4" key="1">
    <citation type="journal article" date="2019" name="Int. J. Syst. Evol. Microbiol.">
        <title>The Global Catalogue of Microorganisms (GCM) 10K type strain sequencing project: providing services to taxonomists for standard genome sequencing and annotation.</title>
        <authorList>
            <consortium name="The Broad Institute Genomics Platform"/>
            <consortium name="The Broad Institute Genome Sequencing Center for Infectious Disease"/>
            <person name="Wu L."/>
            <person name="Ma J."/>
        </authorList>
    </citation>
    <scope>NUCLEOTIDE SEQUENCE [LARGE SCALE GENOMIC DNA]</scope>
    <source>
        <strain evidence="4">JCM 18952</strain>
    </source>
</reference>
<protein>
    <recommendedName>
        <fullName evidence="5">EcsC family protein</fullName>
    </recommendedName>
</protein>
<accession>A0ABP9TUF1</accession>
<sequence length="417" mass="43911">MTCTVSDENDKSIELIVMPDLGIPVEVDSDGPRPEDGTNPSIKAMMDEQDGEAVQFAISFLKKVIRLRGVRIDRAQFLKSELHKRGIGAADIDRAISENPAVAGITPAMLDEIADSAIDFETAKSSALSFAAGLPGGIAMIGTVPADITQFYVHAFRVMQKIAYIYGWQSFLKDIEDIDDETLGILATFLGVMMGVGSASASLGAFAVQIARPAVQKKIASVALTKTAWYLPMKQTLKVIGVQVTKQSFAKTMSKVVPVVGGVVSGSLTFVTLNTQSKRLMKHLRELPPPNVDAEAYLAAVKLADEMAPSSTKDLVARLGDVNSTVKETASSAAEILGTGVASAAGTVTRPFRSVDIDGDGIPDEPQALTKVKGVGGVIAGKASSVGGSVAGLFKSKKHGEQTDDDSVISRSEAVEQ</sequence>
<dbReference type="EMBL" id="BAABLK010000082">
    <property type="protein sequence ID" value="GAA5228580.1"/>
    <property type="molecule type" value="Genomic_DNA"/>
</dbReference>